<proteinExistence type="predicted"/>
<dbReference type="InterPro" id="IPR000073">
    <property type="entry name" value="AB_hydrolase_1"/>
</dbReference>
<dbReference type="PANTHER" id="PTHR37017:SF11">
    <property type="entry name" value="ESTERASE_LIPASE_THIOESTERASE DOMAIN-CONTAINING PROTEIN"/>
    <property type="match status" value="1"/>
</dbReference>
<evidence type="ECO:0000313" key="2">
    <source>
        <dbReference type="EMBL" id="CAJ2501572.1"/>
    </source>
</evidence>
<name>A0AAI8YEB1_9PEZI</name>
<gene>
    <name evidence="2" type="ORF">KHLLAP_LOCUS2040</name>
</gene>
<dbReference type="Gene3D" id="3.40.50.1820">
    <property type="entry name" value="alpha/beta hydrolase"/>
    <property type="match status" value="1"/>
</dbReference>
<dbReference type="PANTHER" id="PTHR37017">
    <property type="entry name" value="AB HYDROLASE-1 DOMAIN-CONTAINING PROTEIN-RELATED"/>
    <property type="match status" value="1"/>
</dbReference>
<evidence type="ECO:0000259" key="1">
    <source>
        <dbReference type="Pfam" id="PF12697"/>
    </source>
</evidence>
<organism evidence="2 3">
    <name type="scientific">Anthostomella pinea</name>
    <dbReference type="NCBI Taxonomy" id="933095"/>
    <lineage>
        <taxon>Eukaryota</taxon>
        <taxon>Fungi</taxon>
        <taxon>Dikarya</taxon>
        <taxon>Ascomycota</taxon>
        <taxon>Pezizomycotina</taxon>
        <taxon>Sordariomycetes</taxon>
        <taxon>Xylariomycetidae</taxon>
        <taxon>Xylariales</taxon>
        <taxon>Xylariaceae</taxon>
        <taxon>Anthostomella</taxon>
    </lineage>
</organism>
<sequence length="245" mass="26347">MASLAKPAIVLVQGSCQLPDVYQKLADALRASGYCVVQPALPSLIEPGKTDLTDDARAVRSKVKGLVEEGMKVIVVMHSYGGLVGTEAVTKDLSYNQRQSSGLAGGVVHIFYFAAFILTEGQSVLGTFGESPNDDIRPGGRFIIKNTAQLLYHDLPPAEAEYWASKTSEQSHAVQSTKISNEAFRYVPSTYVVCENDRGPPPQFQEMFGKTAGSNVLRLSSGHSPMLSHTAELAQMIDQAARSAV</sequence>
<keyword evidence="3" id="KW-1185">Reference proteome</keyword>
<comment type="caution">
    <text evidence="2">The sequence shown here is derived from an EMBL/GenBank/DDBJ whole genome shotgun (WGS) entry which is preliminary data.</text>
</comment>
<feature type="domain" description="AB hydrolase-1" evidence="1">
    <location>
        <begin position="9"/>
        <end position="235"/>
    </location>
</feature>
<dbReference type="InterPro" id="IPR029058">
    <property type="entry name" value="AB_hydrolase_fold"/>
</dbReference>
<dbReference type="SUPFAM" id="SSF53474">
    <property type="entry name" value="alpha/beta-Hydrolases"/>
    <property type="match status" value="1"/>
</dbReference>
<evidence type="ECO:0000313" key="3">
    <source>
        <dbReference type="Proteomes" id="UP001295740"/>
    </source>
</evidence>
<dbReference type="AlphaFoldDB" id="A0AAI8YEB1"/>
<protein>
    <submittedName>
        <fullName evidence="2">Uu.00g044250.m01.CDS01</fullName>
    </submittedName>
</protein>
<dbReference type="EMBL" id="CAUWAG010000003">
    <property type="protein sequence ID" value="CAJ2501572.1"/>
    <property type="molecule type" value="Genomic_DNA"/>
</dbReference>
<dbReference type="Pfam" id="PF12697">
    <property type="entry name" value="Abhydrolase_6"/>
    <property type="match status" value="1"/>
</dbReference>
<reference evidence="2" key="1">
    <citation type="submission" date="2023-10" db="EMBL/GenBank/DDBJ databases">
        <authorList>
            <person name="Hackl T."/>
        </authorList>
    </citation>
    <scope>NUCLEOTIDE SEQUENCE</scope>
</reference>
<dbReference type="InterPro" id="IPR052897">
    <property type="entry name" value="Sec-Metab_Biosynth_Hydrolase"/>
</dbReference>
<dbReference type="Proteomes" id="UP001295740">
    <property type="component" value="Unassembled WGS sequence"/>
</dbReference>
<accession>A0AAI8YEB1</accession>